<dbReference type="PROSITE" id="PS00018">
    <property type="entry name" value="EF_HAND_1"/>
    <property type="match status" value="1"/>
</dbReference>
<dbReference type="InterPro" id="IPR036439">
    <property type="entry name" value="Dockerin_dom_sf"/>
</dbReference>
<evidence type="ECO:0008006" key="3">
    <source>
        <dbReference type="Google" id="ProtNLM"/>
    </source>
</evidence>
<organism evidence="1 2">
    <name type="scientific">Paenibacillus rigui</name>
    <dbReference type="NCBI Taxonomy" id="554312"/>
    <lineage>
        <taxon>Bacteria</taxon>
        <taxon>Bacillati</taxon>
        <taxon>Bacillota</taxon>
        <taxon>Bacilli</taxon>
        <taxon>Bacillales</taxon>
        <taxon>Paenibacillaceae</taxon>
        <taxon>Paenibacillus</taxon>
    </lineage>
</organism>
<dbReference type="EMBL" id="NMQW01000021">
    <property type="protein sequence ID" value="OXM85524.1"/>
    <property type="molecule type" value="Genomic_DNA"/>
</dbReference>
<dbReference type="GO" id="GO:0000272">
    <property type="term" value="P:polysaccharide catabolic process"/>
    <property type="evidence" value="ECO:0007669"/>
    <property type="project" value="InterPro"/>
</dbReference>
<comment type="caution">
    <text evidence="1">The sequence shown here is derived from an EMBL/GenBank/DDBJ whole genome shotgun (WGS) entry which is preliminary data.</text>
</comment>
<evidence type="ECO:0000313" key="1">
    <source>
        <dbReference type="EMBL" id="OXM85524.1"/>
    </source>
</evidence>
<keyword evidence="2" id="KW-1185">Reference proteome</keyword>
<dbReference type="AlphaFoldDB" id="A0A229UQ85"/>
<proteinExistence type="predicted"/>
<evidence type="ECO:0000313" key="2">
    <source>
        <dbReference type="Proteomes" id="UP000215509"/>
    </source>
</evidence>
<dbReference type="Proteomes" id="UP000215509">
    <property type="component" value="Unassembled WGS sequence"/>
</dbReference>
<sequence length="75" mass="8388">MAAAAYGKTWADADWELVKQADLNHDNQMGIEDLAVVAQKILESLYTCGVTFSHVTFFTITTKGLCLAFRRLVYD</sequence>
<accession>A0A229UQ85</accession>
<protein>
    <recommendedName>
        <fullName evidence="3">EF-hand domain-containing protein</fullName>
    </recommendedName>
</protein>
<gene>
    <name evidence="1" type="ORF">CF651_15210</name>
</gene>
<dbReference type="InterPro" id="IPR018247">
    <property type="entry name" value="EF_Hand_1_Ca_BS"/>
</dbReference>
<name>A0A229UQ85_9BACL</name>
<reference evidence="1 2" key="1">
    <citation type="submission" date="2017-07" db="EMBL/GenBank/DDBJ databases">
        <title>Genome sequencing and assembly of Paenibacillus rigui.</title>
        <authorList>
            <person name="Mayilraj S."/>
        </authorList>
    </citation>
    <scope>NUCLEOTIDE SEQUENCE [LARGE SCALE GENOMIC DNA]</scope>
    <source>
        <strain evidence="1 2">JCM 16352</strain>
    </source>
</reference>
<dbReference type="Gene3D" id="1.10.1330.10">
    <property type="entry name" value="Dockerin domain"/>
    <property type="match status" value="1"/>
</dbReference>